<dbReference type="InterPro" id="IPR020568">
    <property type="entry name" value="Ribosomal_Su5_D2-typ_SF"/>
</dbReference>
<dbReference type="CDD" id="cd11370">
    <property type="entry name" value="RNase_PH_RRP41"/>
    <property type="match status" value="1"/>
</dbReference>
<comment type="subcellular location">
    <subcellularLocation>
        <location evidence="1">Cytoplasm</location>
    </subcellularLocation>
    <subcellularLocation>
        <location evidence="2">Nucleus</location>
        <location evidence="2">Nucleolus</location>
    </subcellularLocation>
</comment>
<dbReference type="FunFam" id="3.30.230.70:FF:000004">
    <property type="entry name" value="Exosome complex component Rrp41"/>
    <property type="match status" value="1"/>
</dbReference>
<evidence type="ECO:0000259" key="8">
    <source>
        <dbReference type="Pfam" id="PF01138"/>
    </source>
</evidence>
<dbReference type="SUPFAM" id="SSF54211">
    <property type="entry name" value="Ribosomal protein S5 domain 2-like"/>
    <property type="match status" value="1"/>
</dbReference>
<comment type="subunit">
    <text evidence="6">Component of the RNA exosome complex. Specifically part of the catalytically inactive RNA exosome core complex (Exo-9) which may associate with the catalytic subunits RRP6 and DIS3 in cytoplasmic- and nuclear-specific RNA exosome complex forms. Exo-9 is formed by a hexameric base ring of RNase PH domain-containing subunits and a cap ring consisting of CSL4, RRP4 and RRP40.</text>
</comment>
<evidence type="ECO:0000259" key="9">
    <source>
        <dbReference type="Pfam" id="PF03725"/>
    </source>
</evidence>
<gene>
    <name evidence="10" type="ORF">DB88DRAFT_508733</name>
</gene>
<evidence type="ECO:0000256" key="5">
    <source>
        <dbReference type="ARBA" id="ARBA00022835"/>
    </source>
</evidence>
<dbReference type="GO" id="GO:0016075">
    <property type="term" value="P:rRNA catabolic process"/>
    <property type="evidence" value="ECO:0007669"/>
    <property type="project" value="TreeGrafter"/>
</dbReference>
<dbReference type="InterPro" id="IPR001247">
    <property type="entry name" value="ExoRNase_PH_dom1"/>
</dbReference>
<dbReference type="GO" id="GO:0071028">
    <property type="term" value="P:nuclear mRNA surveillance"/>
    <property type="evidence" value="ECO:0007669"/>
    <property type="project" value="TreeGrafter"/>
</dbReference>
<dbReference type="GO" id="GO:0000176">
    <property type="term" value="C:nuclear exosome (RNase complex)"/>
    <property type="evidence" value="ECO:0007669"/>
    <property type="project" value="TreeGrafter"/>
</dbReference>
<keyword evidence="10" id="KW-0687">Ribonucleoprotein</keyword>
<evidence type="ECO:0000256" key="6">
    <source>
        <dbReference type="ARBA" id="ARBA00063066"/>
    </source>
</evidence>
<accession>A0AAD9L805</accession>
<comment type="similarity">
    <text evidence="3">Belongs to the RNase PH family.</text>
</comment>
<evidence type="ECO:0000256" key="2">
    <source>
        <dbReference type="ARBA" id="ARBA00004604"/>
    </source>
</evidence>
<organism evidence="10 11">
    <name type="scientific">Papiliotrema laurentii</name>
    <name type="common">Cryptococcus laurentii</name>
    <dbReference type="NCBI Taxonomy" id="5418"/>
    <lineage>
        <taxon>Eukaryota</taxon>
        <taxon>Fungi</taxon>
        <taxon>Dikarya</taxon>
        <taxon>Basidiomycota</taxon>
        <taxon>Agaricomycotina</taxon>
        <taxon>Tremellomycetes</taxon>
        <taxon>Tremellales</taxon>
        <taxon>Rhynchogastremaceae</taxon>
        <taxon>Papiliotrema</taxon>
    </lineage>
</organism>
<dbReference type="GO" id="GO:0003723">
    <property type="term" value="F:RNA binding"/>
    <property type="evidence" value="ECO:0007669"/>
    <property type="project" value="TreeGrafter"/>
</dbReference>
<dbReference type="PANTHER" id="PTHR11953:SF0">
    <property type="entry name" value="EXOSOME COMPLEX COMPONENT RRP41"/>
    <property type="match status" value="1"/>
</dbReference>
<feature type="domain" description="Exoribonuclease phosphorolytic" evidence="8">
    <location>
        <begin position="23"/>
        <end position="152"/>
    </location>
</feature>
<dbReference type="InterPro" id="IPR050080">
    <property type="entry name" value="RNase_PH"/>
</dbReference>
<evidence type="ECO:0000256" key="7">
    <source>
        <dbReference type="ARBA" id="ARBA00077929"/>
    </source>
</evidence>
<proteinExistence type="inferred from homology"/>
<keyword evidence="10" id="KW-0689">Ribosomal protein</keyword>
<keyword evidence="11" id="KW-1185">Reference proteome</keyword>
<name>A0AAD9L805_PAPLA</name>
<dbReference type="GO" id="GO:0005730">
    <property type="term" value="C:nucleolus"/>
    <property type="evidence" value="ECO:0007669"/>
    <property type="project" value="UniProtKB-SubCell"/>
</dbReference>
<dbReference type="Pfam" id="PF03725">
    <property type="entry name" value="RNase_PH_C"/>
    <property type="match status" value="1"/>
</dbReference>
<evidence type="ECO:0000313" key="10">
    <source>
        <dbReference type="EMBL" id="KAK1926645.1"/>
    </source>
</evidence>
<dbReference type="Gene3D" id="3.30.230.70">
    <property type="entry name" value="GHMP Kinase, N-terminal domain"/>
    <property type="match status" value="1"/>
</dbReference>
<dbReference type="GO" id="GO:0005840">
    <property type="term" value="C:ribosome"/>
    <property type="evidence" value="ECO:0007669"/>
    <property type="project" value="UniProtKB-KW"/>
</dbReference>
<feature type="domain" description="Exoribonuclease phosphorolytic" evidence="9">
    <location>
        <begin position="156"/>
        <end position="219"/>
    </location>
</feature>
<dbReference type="EMBL" id="JAODAN010000002">
    <property type="protein sequence ID" value="KAK1926645.1"/>
    <property type="molecule type" value="Genomic_DNA"/>
</dbReference>
<keyword evidence="5" id="KW-0271">Exosome</keyword>
<comment type="caution">
    <text evidence="10">The sequence shown here is derived from an EMBL/GenBank/DDBJ whole genome shotgun (WGS) entry which is preliminary data.</text>
</comment>
<keyword evidence="4" id="KW-0963">Cytoplasm</keyword>
<dbReference type="Proteomes" id="UP001182556">
    <property type="component" value="Unassembled WGS sequence"/>
</dbReference>
<dbReference type="PANTHER" id="PTHR11953">
    <property type="entry name" value="EXOSOME COMPLEX COMPONENT"/>
    <property type="match status" value="1"/>
</dbReference>
<evidence type="ECO:0000313" key="11">
    <source>
        <dbReference type="Proteomes" id="UP001182556"/>
    </source>
</evidence>
<dbReference type="InterPro" id="IPR027408">
    <property type="entry name" value="PNPase/RNase_PH_dom_sf"/>
</dbReference>
<reference evidence="10" key="1">
    <citation type="submission" date="2023-02" db="EMBL/GenBank/DDBJ databases">
        <title>Identification and recombinant expression of a fungal hydrolase from Papiliotrema laurentii that hydrolyzes apple cutin and clears colloidal polyester polyurethane.</title>
        <authorList>
            <consortium name="DOE Joint Genome Institute"/>
            <person name="Roman V.A."/>
            <person name="Bojanowski C."/>
            <person name="Crable B.R."/>
            <person name="Wagner D.N."/>
            <person name="Hung C.S."/>
            <person name="Nadeau L.J."/>
            <person name="Schratz L."/>
            <person name="Haridas S."/>
            <person name="Pangilinan J."/>
            <person name="Lipzen A."/>
            <person name="Na H."/>
            <person name="Yan M."/>
            <person name="Ng V."/>
            <person name="Grigoriev I.V."/>
            <person name="Spatafora J.W."/>
            <person name="Barlow D."/>
            <person name="Biffinger J."/>
            <person name="Kelley-Loughnane N."/>
            <person name="Varaljay V.A."/>
            <person name="Crookes-Goodson W.J."/>
        </authorList>
    </citation>
    <scope>NUCLEOTIDE SEQUENCE</scope>
    <source>
        <strain evidence="10">5307AH</strain>
    </source>
</reference>
<dbReference type="InterPro" id="IPR015847">
    <property type="entry name" value="ExoRNase_PH_dom2"/>
</dbReference>
<dbReference type="GO" id="GO:0000177">
    <property type="term" value="C:cytoplasmic exosome (RNase complex)"/>
    <property type="evidence" value="ECO:0007669"/>
    <property type="project" value="TreeGrafter"/>
</dbReference>
<dbReference type="GO" id="GO:0071051">
    <property type="term" value="P:poly(A)-dependent snoRNA 3'-end processing"/>
    <property type="evidence" value="ECO:0007669"/>
    <property type="project" value="TreeGrafter"/>
</dbReference>
<dbReference type="InterPro" id="IPR036345">
    <property type="entry name" value="ExoRNase_PH_dom2_sf"/>
</dbReference>
<evidence type="ECO:0000256" key="4">
    <source>
        <dbReference type="ARBA" id="ARBA00022490"/>
    </source>
</evidence>
<protein>
    <recommendedName>
        <fullName evidence="7">Ribosomal RNA-processing protein 41</fullName>
    </recommendedName>
</protein>
<dbReference type="Pfam" id="PF01138">
    <property type="entry name" value="RNase_PH"/>
    <property type="match status" value="1"/>
</dbReference>
<dbReference type="AlphaFoldDB" id="A0AAD9L805"/>
<dbReference type="SUPFAM" id="SSF55666">
    <property type="entry name" value="Ribonuclease PH domain 2-like"/>
    <property type="match status" value="1"/>
</dbReference>
<sequence length="255" mass="27612">MSSSRLEILNDGGLRHDSRRPYELRTISLNLQTHPSSDGSATVSQGLTTVQCSVFGPREAKQRANTSHDKAGVVVEVGVAPWAGSRETRRTRGDKRLLEIGAAVRQTFEPVIMTHLYPRSEIAIHIQVISADGGILPTAINATTLALIDAGISMLDYVTSLSIGLHLTQPLLDLSAPEESDLPTLVVASIPGSSKVTLVQMETRLHVDRFEEMLRLGVEACAVIKAEMETVVKARTRTVVERIEAVTAVTKGVEQ</sequence>
<dbReference type="GO" id="GO:0034475">
    <property type="term" value="P:U4 snRNA 3'-end processing"/>
    <property type="evidence" value="ECO:0007669"/>
    <property type="project" value="TreeGrafter"/>
</dbReference>
<evidence type="ECO:0000256" key="1">
    <source>
        <dbReference type="ARBA" id="ARBA00004496"/>
    </source>
</evidence>
<evidence type="ECO:0000256" key="3">
    <source>
        <dbReference type="ARBA" id="ARBA00006678"/>
    </source>
</evidence>